<feature type="domain" description="HTH hxlR-type" evidence="4">
    <location>
        <begin position="10"/>
        <end position="108"/>
    </location>
</feature>
<gene>
    <name evidence="5" type="ORF">PQ456_15900</name>
</gene>
<evidence type="ECO:0000256" key="3">
    <source>
        <dbReference type="ARBA" id="ARBA00023163"/>
    </source>
</evidence>
<proteinExistence type="predicted"/>
<evidence type="ECO:0000313" key="5">
    <source>
        <dbReference type="EMBL" id="WCT54673.1"/>
    </source>
</evidence>
<dbReference type="PANTHER" id="PTHR33204">
    <property type="entry name" value="TRANSCRIPTIONAL REGULATOR, MARR FAMILY"/>
    <property type="match status" value="1"/>
</dbReference>
<dbReference type="Proteomes" id="UP001220509">
    <property type="component" value="Chromosome"/>
</dbReference>
<dbReference type="InterPro" id="IPR036388">
    <property type="entry name" value="WH-like_DNA-bd_sf"/>
</dbReference>
<name>A0AAX3LZQ9_9BACL</name>
<accession>A0AAX3LZQ9</accession>
<evidence type="ECO:0000259" key="4">
    <source>
        <dbReference type="PROSITE" id="PS51118"/>
    </source>
</evidence>
<dbReference type="SUPFAM" id="SSF46785">
    <property type="entry name" value="Winged helix' DNA-binding domain"/>
    <property type="match status" value="1"/>
</dbReference>
<dbReference type="InterPro" id="IPR002577">
    <property type="entry name" value="HTH_HxlR"/>
</dbReference>
<evidence type="ECO:0000256" key="1">
    <source>
        <dbReference type="ARBA" id="ARBA00023015"/>
    </source>
</evidence>
<dbReference type="EMBL" id="CP117416">
    <property type="protein sequence ID" value="WCT54673.1"/>
    <property type="molecule type" value="Genomic_DNA"/>
</dbReference>
<dbReference type="KEGG" id="pka:PQ456_15900"/>
<dbReference type="PANTHER" id="PTHR33204:SF29">
    <property type="entry name" value="TRANSCRIPTIONAL REGULATOR"/>
    <property type="match status" value="1"/>
</dbReference>
<keyword evidence="3" id="KW-0804">Transcription</keyword>
<dbReference type="GO" id="GO:0003677">
    <property type="term" value="F:DNA binding"/>
    <property type="evidence" value="ECO:0007669"/>
    <property type="project" value="UniProtKB-KW"/>
</dbReference>
<evidence type="ECO:0000313" key="6">
    <source>
        <dbReference type="Proteomes" id="UP001220509"/>
    </source>
</evidence>
<protein>
    <submittedName>
        <fullName evidence="5">Helix-turn-helix domain-containing protein</fullName>
    </submittedName>
</protein>
<dbReference type="Pfam" id="PF01638">
    <property type="entry name" value="HxlR"/>
    <property type="match status" value="1"/>
</dbReference>
<dbReference type="InterPro" id="IPR036390">
    <property type="entry name" value="WH_DNA-bd_sf"/>
</dbReference>
<sequence>MKDEEKVYNTAVEVTLEVIGGKWKPVILFHLTFGKKRTSELKKLIPTITQKMLTQQLRELEEAGTVLRTSYNVVPPKVEYELTEYGTTLTELLHMMCKWGEVHLHRQYGDQARIVESPSQVI</sequence>
<dbReference type="PROSITE" id="PS51118">
    <property type="entry name" value="HTH_HXLR"/>
    <property type="match status" value="1"/>
</dbReference>
<reference evidence="5 6" key="1">
    <citation type="submission" date="2023-02" db="EMBL/GenBank/DDBJ databases">
        <title>Genome sequence of Paenibacillus kyungheensis KACC 18744.</title>
        <authorList>
            <person name="Kim S."/>
            <person name="Heo J."/>
            <person name="Kwon S.-W."/>
        </authorList>
    </citation>
    <scope>NUCLEOTIDE SEQUENCE [LARGE SCALE GENOMIC DNA]</scope>
    <source>
        <strain evidence="5 6">KACC 18744</strain>
    </source>
</reference>
<dbReference type="AlphaFoldDB" id="A0AAX3LZQ9"/>
<keyword evidence="1" id="KW-0805">Transcription regulation</keyword>
<dbReference type="Gene3D" id="1.10.10.10">
    <property type="entry name" value="Winged helix-like DNA-binding domain superfamily/Winged helix DNA-binding domain"/>
    <property type="match status" value="1"/>
</dbReference>
<keyword evidence="2" id="KW-0238">DNA-binding</keyword>
<organism evidence="5 6">
    <name type="scientific">Paenibacillus kyungheensis</name>
    <dbReference type="NCBI Taxonomy" id="1452732"/>
    <lineage>
        <taxon>Bacteria</taxon>
        <taxon>Bacillati</taxon>
        <taxon>Bacillota</taxon>
        <taxon>Bacilli</taxon>
        <taxon>Bacillales</taxon>
        <taxon>Paenibacillaceae</taxon>
        <taxon>Paenibacillus</taxon>
    </lineage>
</organism>
<keyword evidence="6" id="KW-1185">Reference proteome</keyword>
<dbReference type="RefSeq" id="WP_273613162.1">
    <property type="nucleotide sequence ID" value="NZ_CP117416.1"/>
</dbReference>
<evidence type="ECO:0000256" key="2">
    <source>
        <dbReference type="ARBA" id="ARBA00023125"/>
    </source>
</evidence>